<dbReference type="Proteomes" id="UP000317909">
    <property type="component" value="Chromosome"/>
</dbReference>
<dbReference type="KEGG" id="llh:I41_43190"/>
<dbReference type="AlphaFoldDB" id="A0A517U3B4"/>
<dbReference type="Gene3D" id="3.40.50.300">
    <property type="entry name" value="P-loop containing nucleotide triphosphate hydrolases"/>
    <property type="match status" value="1"/>
</dbReference>
<dbReference type="InterPro" id="IPR052736">
    <property type="entry name" value="Stf3_sulfotransferase"/>
</dbReference>
<proteinExistence type="predicted"/>
<accession>A0A517U3B4</accession>
<sequence>MSAITEPAKAPQPERTVKHPMSWYMPRFWHGMRLSTWLRELTRNRLAVSPSRMPMTVAVTGFTALNSVLAAVDSALYGRQVEATELVAPPIFILGHWRSGTTFLHELMIRDPQHTYFTTYQCFTPHHFVLTERKLVPWIGVFVPERRPMDNMAAGWDRPMEDEFALQSLGVPTPYLSTMFPNRGEAYPEYLTLRDLPVAKREAWKHQLLQFCKRLTFQDNRRIVIKSPAHTARVRTLLEMFPDAKFVHISRDPHALFRSTLGLWRSLNAEEGLQAVREDRWLEDFVIDSLRRMYDAYLEDRQLLPPHQLVELRYEDLVDDPKSQLRSIYERLELGDFARVEPALDDHLDDVKNYRTNRHSIDGESSERIRREWARYFEEFGYV</sequence>
<organism evidence="1 2">
    <name type="scientific">Lacipirellula limnantheis</name>
    <dbReference type="NCBI Taxonomy" id="2528024"/>
    <lineage>
        <taxon>Bacteria</taxon>
        <taxon>Pseudomonadati</taxon>
        <taxon>Planctomycetota</taxon>
        <taxon>Planctomycetia</taxon>
        <taxon>Pirellulales</taxon>
        <taxon>Lacipirellulaceae</taxon>
        <taxon>Lacipirellula</taxon>
    </lineage>
</organism>
<name>A0A517U3B4_9BACT</name>
<keyword evidence="2" id="KW-1185">Reference proteome</keyword>
<gene>
    <name evidence="1" type="ORF">I41_43190</name>
</gene>
<evidence type="ECO:0000313" key="1">
    <source>
        <dbReference type="EMBL" id="QDT75110.1"/>
    </source>
</evidence>
<dbReference type="RefSeq" id="WP_168207054.1">
    <property type="nucleotide sequence ID" value="NZ_CP036339.1"/>
</dbReference>
<dbReference type="InterPro" id="IPR027417">
    <property type="entry name" value="P-loop_NTPase"/>
</dbReference>
<dbReference type="SUPFAM" id="SSF52540">
    <property type="entry name" value="P-loop containing nucleoside triphosphate hydrolases"/>
    <property type="match status" value="1"/>
</dbReference>
<evidence type="ECO:0000313" key="2">
    <source>
        <dbReference type="Proteomes" id="UP000317909"/>
    </source>
</evidence>
<dbReference type="PANTHER" id="PTHR36451:SF1">
    <property type="entry name" value="OMEGA-HYDROXY-BETA-DIHYDROMENAQUINONE-9 SULFOTRANSFERASE STF3"/>
    <property type="match status" value="1"/>
</dbReference>
<reference evidence="1 2" key="1">
    <citation type="submission" date="2019-02" db="EMBL/GenBank/DDBJ databases">
        <title>Deep-cultivation of Planctomycetes and their phenomic and genomic characterization uncovers novel biology.</title>
        <authorList>
            <person name="Wiegand S."/>
            <person name="Jogler M."/>
            <person name="Boedeker C."/>
            <person name="Pinto D."/>
            <person name="Vollmers J."/>
            <person name="Rivas-Marin E."/>
            <person name="Kohn T."/>
            <person name="Peeters S.H."/>
            <person name="Heuer A."/>
            <person name="Rast P."/>
            <person name="Oberbeckmann S."/>
            <person name="Bunk B."/>
            <person name="Jeske O."/>
            <person name="Meyerdierks A."/>
            <person name="Storesund J.E."/>
            <person name="Kallscheuer N."/>
            <person name="Luecker S."/>
            <person name="Lage O.M."/>
            <person name="Pohl T."/>
            <person name="Merkel B.J."/>
            <person name="Hornburger P."/>
            <person name="Mueller R.-W."/>
            <person name="Bruemmer F."/>
            <person name="Labrenz M."/>
            <person name="Spormann A.M."/>
            <person name="Op den Camp H."/>
            <person name="Overmann J."/>
            <person name="Amann R."/>
            <person name="Jetten M.S.M."/>
            <person name="Mascher T."/>
            <person name="Medema M.H."/>
            <person name="Devos D.P."/>
            <person name="Kaster A.-K."/>
            <person name="Ovreas L."/>
            <person name="Rohde M."/>
            <person name="Galperin M.Y."/>
            <person name="Jogler C."/>
        </authorList>
    </citation>
    <scope>NUCLEOTIDE SEQUENCE [LARGE SCALE GENOMIC DNA]</scope>
    <source>
        <strain evidence="1 2">I41</strain>
    </source>
</reference>
<keyword evidence="1" id="KW-0808">Transferase</keyword>
<dbReference type="Pfam" id="PF13469">
    <property type="entry name" value="Sulfotransfer_3"/>
    <property type="match status" value="1"/>
</dbReference>
<dbReference type="EMBL" id="CP036339">
    <property type="protein sequence ID" value="QDT75110.1"/>
    <property type="molecule type" value="Genomic_DNA"/>
</dbReference>
<protein>
    <submittedName>
        <fullName evidence="1">Sulfotransferase domain protein</fullName>
    </submittedName>
</protein>
<dbReference type="PANTHER" id="PTHR36451">
    <property type="entry name" value="PAPS-DEPENDENT SULFOTRANSFERASE STF3"/>
    <property type="match status" value="1"/>
</dbReference>
<dbReference type="GO" id="GO:0016740">
    <property type="term" value="F:transferase activity"/>
    <property type="evidence" value="ECO:0007669"/>
    <property type="project" value="UniProtKB-KW"/>
</dbReference>